<protein>
    <recommendedName>
        <fullName evidence="1">DUF8040 domain-containing protein</fullName>
    </recommendedName>
</protein>
<dbReference type="Pfam" id="PF26138">
    <property type="entry name" value="DUF8040"/>
    <property type="match status" value="1"/>
</dbReference>
<dbReference type="AlphaFoldDB" id="A0AAV6WII5"/>
<proteinExistence type="predicted"/>
<comment type="caution">
    <text evidence="2">The sequence shown here is derived from an EMBL/GenBank/DDBJ whole genome shotgun (WGS) entry which is preliminary data.</text>
</comment>
<feature type="domain" description="DUF8040" evidence="1">
    <location>
        <begin position="68"/>
        <end position="146"/>
    </location>
</feature>
<organism evidence="2 3">
    <name type="scientific">Buddleja alternifolia</name>
    <dbReference type="NCBI Taxonomy" id="168488"/>
    <lineage>
        <taxon>Eukaryota</taxon>
        <taxon>Viridiplantae</taxon>
        <taxon>Streptophyta</taxon>
        <taxon>Embryophyta</taxon>
        <taxon>Tracheophyta</taxon>
        <taxon>Spermatophyta</taxon>
        <taxon>Magnoliopsida</taxon>
        <taxon>eudicotyledons</taxon>
        <taxon>Gunneridae</taxon>
        <taxon>Pentapetalae</taxon>
        <taxon>asterids</taxon>
        <taxon>lamiids</taxon>
        <taxon>Lamiales</taxon>
        <taxon>Scrophulariaceae</taxon>
        <taxon>Buddlejeae</taxon>
        <taxon>Buddleja</taxon>
    </lineage>
</organism>
<dbReference type="PANTHER" id="PTHR22930">
    <property type="match status" value="1"/>
</dbReference>
<gene>
    <name evidence="2" type="ORF">BUALT_Bualt14G0129700</name>
</gene>
<accession>A0AAV6WII5</accession>
<dbReference type="Proteomes" id="UP000826271">
    <property type="component" value="Unassembled WGS sequence"/>
</dbReference>
<evidence type="ECO:0000313" key="2">
    <source>
        <dbReference type="EMBL" id="KAG8370559.1"/>
    </source>
</evidence>
<evidence type="ECO:0000313" key="3">
    <source>
        <dbReference type="Proteomes" id="UP000826271"/>
    </source>
</evidence>
<evidence type="ECO:0000259" key="1">
    <source>
        <dbReference type="Pfam" id="PF26138"/>
    </source>
</evidence>
<sequence length="238" mass="27470">MSEITRKHLGVVLVVHEIISHSKFFFNIILVILSDERLGCRPTLECIVRYVMAHRMSDQISRVFCLTGNNDADCLSQLRMDISTFARLCYLLQHFGGLRDSKYVRIDENVCFLLSHHKKNRMIKFDHVRWGHTASLYFNSVLTALIKLHPLILVTPKPVDDECTNARWKSFKGCLRALDGAYIDVQTPLLDKPRYCNRKRGISVNILGVVDREMNFVYMLPVWEGSETEGRVLRDAAK</sequence>
<reference evidence="2" key="1">
    <citation type="submission" date="2019-10" db="EMBL/GenBank/DDBJ databases">
        <authorList>
            <person name="Zhang R."/>
            <person name="Pan Y."/>
            <person name="Wang J."/>
            <person name="Ma R."/>
            <person name="Yu S."/>
        </authorList>
    </citation>
    <scope>NUCLEOTIDE SEQUENCE</scope>
    <source>
        <strain evidence="2">LA-IB0</strain>
        <tissue evidence="2">Leaf</tissue>
    </source>
</reference>
<name>A0AAV6WII5_9LAMI</name>
<dbReference type="InterPro" id="IPR058353">
    <property type="entry name" value="DUF8040"/>
</dbReference>
<keyword evidence="3" id="KW-1185">Reference proteome</keyword>
<dbReference type="PANTHER" id="PTHR22930:SF293">
    <property type="entry name" value="PROTEIN ALP1-LIKE"/>
    <property type="match status" value="1"/>
</dbReference>
<dbReference type="InterPro" id="IPR045249">
    <property type="entry name" value="HARBI1-like"/>
</dbReference>
<dbReference type="EMBL" id="WHWC01000014">
    <property type="protein sequence ID" value="KAG8370559.1"/>
    <property type="molecule type" value="Genomic_DNA"/>
</dbReference>